<sequence length="99" mass="11023">MMNGCLNTRYKLYWAGNKSVQCLKVQAPVDEPALQSAPSSTWPLRMSTLHRKISRSHQTKHVHGEQGFAIFGGIDPPCTFKNPIAFPTDMPIFSVYSVG</sequence>
<proteinExistence type="predicted"/>
<keyword evidence="2" id="KW-1185">Reference proteome</keyword>
<reference evidence="1" key="1">
    <citation type="journal article" date="2023" name="Science">
        <title>Genome structures resolve the early diversification of teleost fishes.</title>
        <authorList>
            <person name="Parey E."/>
            <person name="Louis A."/>
            <person name="Montfort J."/>
            <person name="Bouchez O."/>
            <person name="Roques C."/>
            <person name="Iampietro C."/>
            <person name="Lluch J."/>
            <person name="Castinel A."/>
            <person name="Donnadieu C."/>
            <person name="Desvignes T."/>
            <person name="Floi Bucao C."/>
            <person name="Jouanno E."/>
            <person name="Wen M."/>
            <person name="Mejri S."/>
            <person name="Dirks R."/>
            <person name="Jansen H."/>
            <person name="Henkel C."/>
            <person name="Chen W.J."/>
            <person name="Zahm M."/>
            <person name="Cabau C."/>
            <person name="Klopp C."/>
            <person name="Thompson A.W."/>
            <person name="Robinson-Rechavi M."/>
            <person name="Braasch I."/>
            <person name="Lecointre G."/>
            <person name="Bobe J."/>
            <person name="Postlethwait J.H."/>
            <person name="Berthelot C."/>
            <person name="Roest Crollius H."/>
            <person name="Guiguen Y."/>
        </authorList>
    </citation>
    <scope>NUCLEOTIDE SEQUENCE</scope>
    <source>
        <strain evidence="1">WJC10195</strain>
    </source>
</reference>
<name>A0A9Q1G037_SYNKA</name>
<dbReference type="AlphaFoldDB" id="A0A9Q1G037"/>
<dbReference type="Proteomes" id="UP001152622">
    <property type="component" value="Chromosome 3"/>
</dbReference>
<gene>
    <name evidence="1" type="ORF">SKAU_G00107800</name>
</gene>
<evidence type="ECO:0000313" key="1">
    <source>
        <dbReference type="EMBL" id="KAJ8370752.1"/>
    </source>
</evidence>
<dbReference type="EMBL" id="JAINUF010000003">
    <property type="protein sequence ID" value="KAJ8370752.1"/>
    <property type="molecule type" value="Genomic_DNA"/>
</dbReference>
<comment type="caution">
    <text evidence="1">The sequence shown here is derived from an EMBL/GenBank/DDBJ whole genome shotgun (WGS) entry which is preliminary data.</text>
</comment>
<protein>
    <submittedName>
        <fullName evidence="1">Uncharacterized protein</fullName>
    </submittedName>
</protein>
<evidence type="ECO:0000313" key="2">
    <source>
        <dbReference type="Proteomes" id="UP001152622"/>
    </source>
</evidence>
<organism evidence="1 2">
    <name type="scientific">Synaphobranchus kaupii</name>
    <name type="common">Kaup's arrowtooth eel</name>
    <dbReference type="NCBI Taxonomy" id="118154"/>
    <lineage>
        <taxon>Eukaryota</taxon>
        <taxon>Metazoa</taxon>
        <taxon>Chordata</taxon>
        <taxon>Craniata</taxon>
        <taxon>Vertebrata</taxon>
        <taxon>Euteleostomi</taxon>
        <taxon>Actinopterygii</taxon>
        <taxon>Neopterygii</taxon>
        <taxon>Teleostei</taxon>
        <taxon>Anguilliformes</taxon>
        <taxon>Synaphobranchidae</taxon>
        <taxon>Synaphobranchus</taxon>
    </lineage>
</organism>
<accession>A0A9Q1G037</accession>